<dbReference type="GO" id="GO:0005634">
    <property type="term" value="C:nucleus"/>
    <property type="evidence" value="ECO:0007669"/>
    <property type="project" value="UniProtKB-SubCell"/>
</dbReference>
<dbReference type="InterPro" id="IPR029071">
    <property type="entry name" value="Ubiquitin-like_domsf"/>
</dbReference>
<sequence length="507" mass="54925">MDETYQIYVKLLDGKHRALNFTYPSIPILSIKSRIREITGVPIDAQRLVTGTKNLEDSSLLRPLDGTHSYPAVHLLLPPPWWQGGFGSLLRGAATKAGQKKTNNFDACRDMSGRRLRHVNVEKKLEEWKAEAEERRLEKIAEDFIKKKVKAVKKGGRSGGRREVHDGNHLDSNKEEEGSSGSVTGRKLDGESSGGVSSESGSEEEETAMRRSSLSVGSPDAGMVANESNDDGEPALETHGERMLGNGDGPFSQKTLVSGTEACKAEMQESNQPESGNLEGKVGQPQNISWSGDGGVLDCGTIDGGVGLNSESKSVVHDETVVASTDVVKPLNLDEFNSAAELEELTSTNITPPPPSLYYHHSQPSPLPPFYHCNYTPPPPLSNPITIPSLQPPLPSYHHLSTSPTTTTFHLHHHSTVATLLHHHSPSSLPFSLLQPPRHPIHHLSTSTTPIPPPPSLRATNTTPTILTLPLSSLNPPLTNTATTTATLLSPSPFHHHTITLPTTLHY</sequence>
<dbReference type="GO" id="GO:0005737">
    <property type="term" value="C:cytoplasm"/>
    <property type="evidence" value="ECO:0007669"/>
    <property type="project" value="UniProtKB-SubCell"/>
</dbReference>
<dbReference type="CDD" id="cd17039">
    <property type="entry name" value="Ubl_ubiquitin_like"/>
    <property type="match status" value="1"/>
</dbReference>
<evidence type="ECO:0000256" key="5">
    <source>
        <dbReference type="ARBA" id="ARBA00022664"/>
    </source>
</evidence>
<evidence type="ECO:0000256" key="2">
    <source>
        <dbReference type="ARBA" id="ARBA00004496"/>
    </source>
</evidence>
<accession>A0A7J0FG85</accession>
<evidence type="ECO:0000256" key="4">
    <source>
        <dbReference type="ARBA" id="ARBA00022490"/>
    </source>
</evidence>
<keyword evidence="6" id="KW-0508">mRNA splicing</keyword>
<dbReference type="PROSITE" id="PS50053">
    <property type="entry name" value="UBIQUITIN_2"/>
    <property type="match status" value="1"/>
</dbReference>
<dbReference type="AlphaFoldDB" id="A0A7J0FG85"/>
<organism evidence="11 12">
    <name type="scientific">Actinidia rufa</name>
    <dbReference type="NCBI Taxonomy" id="165716"/>
    <lineage>
        <taxon>Eukaryota</taxon>
        <taxon>Viridiplantae</taxon>
        <taxon>Streptophyta</taxon>
        <taxon>Embryophyta</taxon>
        <taxon>Tracheophyta</taxon>
        <taxon>Spermatophyta</taxon>
        <taxon>Magnoliopsida</taxon>
        <taxon>eudicotyledons</taxon>
        <taxon>Gunneridae</taxon>
        <taxon>Pentapetalae</taxon>
        <taxon>asterids</taxon>
        <taxon>Ericales</taxon>
        <taxon>Actinidiaceae</taxon>
        <taxon>Actinidia</taxon>
    </lineage>
</organism>
<evidence type="ECO:0000256" key="6">
    <source>
        <dbReference type="ARBA" id="ARBA00023187"/>
    </source>
</evidence>
<evidence type="ECO:0000256" key="8">
    <source>
        <dbReference type="ARBA" id="ARBA00023306"/>
    </source>
</evidence>
<keyword evidence="4" id="KW-0963">Cytoplasm</keyword>
<dbReference type="InterPro" id="IPR053822">
    <property type="entry name" value="SDE2-like_dom"/>
</dbReference>
<evidence type="ECO:0000259" key="10">
    <source>
        <dbReference type="PROSITE" id="PS50053"/>
    </source>
</evidence>
<comment type="caution">
    <text evidence="11">The sequence shown here is derived from an EMBL/GenBank/DDBJ whole genome shotgun (WGS) entry which is preliminary data.</text>
</comment>
<comment type="subcellular location">
    <subcellularLocation>
        <location evidence="2">Cytoplasm</location>
    </subcellularLocation>
    <subcellularLocation>
        <location evidence="1">Nucleus</location>
    </subcellularLocation>
</comment>
<evidence type="ECO:0000313" key="11">
    <source>
        <dbReference type="EMBL" id="GFY97456.1"/>
    </source>
</evidence>
<comment type="similarity">
    <text evidence="3">Belongs to the SDE2 family.</text>
</comment>
<reference evidence="11 12" key="1">
    <citation type="submission" date="2019-07" db="EMBL/GenBank/DDBJ databases">
        <title>De Novo Assembly of kiwifruit Actinidia rufa.</title>
        <authorList>
            <person name="Sugita-Konishi S."/>
            <person name="Sato K."/>
            <person name="Mori E."/>
            <person name="Abe Y."/>
            <person name="Kisaki G."/>
            <person name="Hamano K."/>
            <person name="Suezawa K."/>
            <person name="Otani M."/>
            <person name="Fukuda T."/>
            <person name="Manabe T."/>
            <person name="Gomi K."/>
            <person name="Tabuchi M."/>
            <person name="Akimitsu K."/>
            <person name="Kataoka I."/>
        </authorList>
    </citation>
    <scope>NUCLEOTIDE SEQUENCE [LARGE SCALE GENOMIC DNA]</scope>
    <source>
        <strain evidence="12">cv. Fuchu</strain>
    </source>
</reference>
<protein>
    <submittedName>
        <fullName evidence="11">Ubiquitin-like superfamily protein</fullName>
    </submittedName>
</protein>
<evidence type="ECO:0000256" key="3">
    <source>
        <dbReference type="ARBA" id="ARBA00008726"/>
    </source>
</evidence>
<feature type="domain" description="Ubiquitin-like" evidence="10">
    <location>
        <begin position="5"/>
        <end position="65"/>
    </location>
</feature>
<dbReference type="GO" id="GO:0006397">
    <property type="term" value="P:mRNA processing"/>
    <property type="evidence" value="ECO:0007669"/>
    <property type="project" value="UniProtKB-KW"/>
</dbReference>
<evidence type="ECO:0000256" key="1">
    <source>
        <dbReference type="ARBA" id="ARBA00004123"/>
    </source>
</evidence>
<feature type="compositionally biased region" description="Basic and acidic residues" evidence="9">
    <location>
        <begin position="160"/>
        <end position="177"/>
    </location>
</feature>
<keyword evidence="5" id="KW-0507">mRNA processing</keyword>
<gene>
    <name evidence="11" type="ORF">Acr_11g0017620</name>
</gene>
<evidence type="ECO:0000313" key="12">
    <source>
        <dbReference type="Proteomes" id="UP000585474"/>
    </source>
</evidence>
<keyword evidence="7" id="KW-0539">Nucleus</keyword>
<proteinExistence type="inferred from homology"/>
<dbReference type="Gene3D" id="3.10.20.90">
    <property type="entry name" value="Phosphatidylinositol 3-kinase Catalytic Subunit, Chain A, domain 1"/>
    <property type="match status" value="1"/>
</dbReference>
<dbReference type="OrthoDB" id="547031at2759"/>
<dbReference type="GO" id="GO:0008380">
    <property type="term" value="P:RNA splicing"/>
    <property type="evidence" value="ECO:0007669"/>
    <property type="project" value="UniProtKB-KW"/>
</dbReference>
<evidence type="ECO:0000256" key="7">
    <source>
        <dbReference type="ARBA" id="ARBA00023242"/>
    </source>
</evidence>
<dbReference type="Pfam" id="PF22782">
    <property type="entry name" value="SDE2"/>
    <property type="match status" value="1"/>
</dbReference>
<dbReference type="Proteomes" id="UP000585474">
    <property type="component" value="Unassembled WGS sequence"/>
</dbReference>
<dbReference type="InterPro" id="IPR000626">
    <property type="entry name" value="Ubiquitin-like_dom"/>
</dbReference>
<dbReference type="PANTHER" id="PTHR12786:SF1">
    <property type="entry name" value="SPLICING REGULATOR SDE2"/>
    <property type="match status" value="1"/>
</dbReference>
<keyword evidence="8" id="KW-0131">Cell cycle</keyword>
<dbReference type="EMBL" id="BJWL01000011">
    <property type="protein sequence ID" value="GFY97456.1"/>
    <property type="molecule type" value="Genomic_DNA"/>
</dbReference>
<evidence type="ECO:0000256" key="9">
    <source>
        <dbReference type="SAM" id="MobiDB-lite"/>
    </source>
</evidence>
<keyword evidence="12" id="KW-1185">Reference proteome</keyword>
<name>A0A7J0FG85_9ERIC</name>
<dbReference type="SUPFAM" id="SSF54236">
    <property type="entry name" value="Ubiquitin-like"/>
    <property type="match status" value="1"/>
</dbReference>
<feature type="region of interest" description="Disordered" evidence="9">
    <location>
        <begin position="150"/>
        <end position="239"/>
    </location>
</feature>
<dbReference type="PANTHER" id="PTHR12786">
    <property type="entry name" value="SPLICING FACTOR SF3A-RELATED"/>
    <property type="match status" value="1"/>
</dbReference>
<dbReference type="InterPro" id="IPR051421">
    <property type="entry name" value="RNA_Proc_DNA_Dmg_Regulator"/>
</dbReference>